<comment type="similarity">
    <text evidence="12">Belongs to the dus family.</text>
</comment>
<dbReference type="Pfam" id="PF01207">
    <property type="entry name" value="Dus"/>
    <property type="match status" value="1"/>
</dbReference>
<evidence type="ECO:0000313" key="14">
    <source>
        <dbReference type="EMBL" id="MEL0539337.1"/>
    </source>
</evidence>
<dbReference type="InterPro" id="IPR035587">
    <property type="entry name" value="DUS-like_FMN-bd"/>
</dbReference>
<protein>
    <recommendedName>
        <fullName evidence="12">tRNA-dihydrouridine synthase</fullName>
        <ecNumber evidence="12">1.3.1.-</ecNumber>
    </recommendedName>
</protein>
<evidence type="ECO:0000256" key="10">
    <source>
        <dbReference type="ARBA" id="ARBA00048205"/>
    </source>
</evidence>
<evidence type="ECO:0000256" key="6">
    <source>
        <dbReference type="ARBA" id="ARBA00022694"/>
    </source>
</evidence>
<dbReference type="EC" id="1.3.1.-" evidence="12"/>
<comment type="cofactor">
    <cofactor evidence="1 12">
        <name>FMN</name>
        <dbReference type="ChEBI" id="CHEBI:58210"/>
    </cofactor>
</comment>
<dbReference type="GO" id="GO:0016491">
    <property type="term" value="F:oxidoreductase activity"/>
    <property type="evidence" value="ECO:0007669"/>
    <property type="project" value="UniProtKB-KW"/>
</dbReference>
<sequence>MWKIGDVEIDNRVVLAPMAGVCNSAFRLTVKEFGAGLVCAEMVSDKAILFNNPKTMNMLYIDENERPLSLQIFGGEKETLVEAAVYVDQNTTADIIDINMGCPVNKIIRCEAGARWLLDPNKIYEMVSAVTEKVSKPVTCKMRIGWDEDHIYAVENAKAAERAGAAAISLHGRTRVQMYEGHADWDIIKQVKEAVNIPVIGNGDVTSPELAQKMLDETGVDAVMIGREALGNPWMIYRTVHYLETGELMDEPTVKEKVEIALLHLRRLVELKGEKIGVMEMRKHASWYLKGVKGNGKARKALNQANTEQEMIDILQNFQAEATAATATQQA</sequence>
<comment type="catalytic activity">
    <reaction evidence="11">
        <text>a 5,6-dihydrouridine in tRNA + NAD(+) = a uridine in tRNA + NADH + H(+)</text>
        <dbReference type="Rhea" id="RHEA:54452"/>
        <dbReference type="Rhea" id="RHEA-COMP:13339"/>
        <dbReference type="Rhea" id="RHEA-COMP:13887"/>
        <dbReference type="ChEBI" id="CHEBI:15378"/>
        <dbReference type="ChEBI" id="CHEBI:57540"/>
        <dbReference type="ChEBI" id="CHEBI:57945"/>
        <dbReference type="ChEBI" id="CHEBI:65315"/>
        <dbReference type="ChEBI" id="CHEBI:74443"/>
    </reaction>
</comment>
<dbReference type="EMBL" id="JBBWSC010000018">
    <property type="protein sequence ID" value="MEL0539337.1"/>
    <property type="molecule type" value="Genomic_DNA"/>
</dbReference>
<accession>A0ABU9F236</accession>
<comment type="function">
    <text evidence="2 12">Catalyzes the synthesis of 5,6-dihydrouridine (D), a modified base found in the D-loop of most tRNAs, via the reduction of the C5-C6 double bond in target uridines.</text>
</comment>
<dbReference type="PANTHER" id="PTHR45846">
    <property type="entry name" value="TRNA-DIHYDROURIDINE(47) SYNTHASE [NAD(P)(+)]-LIKE"/>
    <property type="match status" value="1"/>
</dbReference>
<keyword evidence="4 12" id="KW-0285">Flavoprotein</keyword>
<dbReference type="PROSITE" id="PS01136">
    <property type="entry name" value="UPF0034"/>
    <property type="match status" value="1"/>
</dbReference>
<dbReference type="CDD" id="cd02801">
    <property type="entry name" value="DUS_like_FMN"/>
    <property type="match status" value="1"/>
</dbReference>
<dbReference type="InterPro" id="IPR001269">
    <property type="entry name" value="DUS_fam"/>
</dbReference>
<proteinExistence type="inferred from homology"/>
<evidence type="ECO:0000259" key="13">
    <source>
        <dbReference type="Pfam" id="PF01207"/>
    </source>
</evidence>
<feature type="domain" description="DUS-like FMN-binding" evidence="13">
    <location>
        <begin position="15"/>
        <end position="319"/>
    </location>
</feature>
<evidence type="ECO:0000256" key="9">
    <source>
        <dbReference type="ARBA" id="ARBA00023002"/>
    </source>
</evidence>
<evidence type="ECO:0000256" key="1">
    <source>
        <dbReference type="ARBA" id="ARBA00001917"/>
    </source>
</evidence>
<dbReference type="Gene3D" id="3.20.20.70">
    <property type="entry name" value="Aldolase class I"/>
    <property type="match status" value="1"/>
</dbReference>
<evidence type="ECO:0000256" key="5">
    <source>
        <dbReference type="ARBA" id="ARBA00022643"/>
    </source>
</evidence>
<evidence type="ECO:0000256" key="4">
    <source>
        <dbReference type="ARBA" id="ARBA00022630"/>
    </source>
</evidence>
<evidence type="ECO:0000256" key="12">
    <source>
        <dbReference type="PIRNR" id="PIRNR006621"/>
    </source>
</evidence>
<keyword evidence="3" id="KW-0820">tRNA-binding</keyword>
<evidence type="ECO:0000256" key="8">
    <source>
        <dbReference type="ARBA" id="ARBA00022884"/>
    </source>
</evidence>
<dbReference type="NCBIfam" id="TIGR00737">
    <property type="entry name" value="nifR3_yhdG"/>
    <property type="match status" value="1"/>
</dbReference>
<comment type="caution">
    <text evidence="14">The sequence shown here is derived from an EMBL/GenBank/DDBJ whole genome shotgun (WGS) entry which is preliminary data.</text>
</comment>
<dbReference type="Proteomes" id="UP001380601">
    <property type="component" value="Unassembled WGS sequence"/>
</dbReference>
<evidence type="ECO:0000256" key="7">
    <source>
        <dbReference type="ARBA" id="ARBA00022857"/>
    </source>
</evidence>
<keyword evidence="7" id="KW-0521">NADP</keyword>
<dbReference type="InterPro" id="IPR018517">
    <property type="entry name" value="tRNA_hU_synthase_CS"/>
</dbReference>
<reference evidence="14 15" key="1">
    <citation type="submission" date="2024-04" db="EMBL/GenBank/DDBJ databases">
        <title>Staphylococcus debuckii a clinical isolate.</title>
        <authorList>
            <person name="Magnan C."/>
            <person name="Plumet L."/>
            <person name="Morsli M."/>
            <person name="Molle V."/>
            <person name="Lavigne J.-P."/>
        </authorList>
    </citation>
    <scope>NUCLEOTIDE SEQUENCE [LARGE SCALE GENOMIC DNA]</scope>
    <source>
        <strain evidence="14 15">NSD001</strain>
    </source>
</reference>
<name>A0ABU9F236_9STAP</name>
<keyword evidence="6 12" id="KW-0819">tRNA processing</keyword>
<evidence type="ECO:0000256" key="3">
    <source>
        <dbReference type="ARBA" id="ARBA00022555"/>
    </source>
</evidence>
<dbReference type="RefSeq" id="WP_341612446.1">
    <property type="nucleotide sequence ID" value="NZ_JBBWSC010000018.1"/>
</dbReference>
<evidence type="ECO:0000313" key="15">
    <source>
        <dbReference type="Proteomes" id="UP001380601"/>
    </source>
</evidence>
<keyword evidence="8" id="KW-0694">RNA-binding</keyword>
<dbReference type="PIRSF" id="PIRSF006621">
    <property type="entry name" value="Dus"/>
    <property type="match status" value="1"/>
</dbReference>
<evidence type="ECO:0000256" key="11">
    <source>
        <dbReference type="ARBA" id="ARBA00048802"/>
    </source>
</evidence>
<dbReference type="InterPro" id="IPR024036">
    <property type="entry name" value="tRNA-dHydroUridine_Synthase_C"/>
</dbReference>
<dbReference type="InterPro" id="IPR004652">
    <property type="entry name" value="DusB-like"/>
</dbReference>
<evidence type="ECO:0000256" key="2">
    <source>
        <dbReference type="ARBA" id="ARBA00002790"/>
    </source>
</evidence>
<dbReference type="SUPFAM" id="SSF51395">
    <property type="entry name" value="FMN-linked oxidoreductases"/>
    <property type="match status" value="1"/>
</dbReference>
<dbReference type="InterPro" id="IPR013785">
    <property type="entry name" value="Aldolase_TIM"/>
</dbReference>
<keyword evidence="5 12" id="KW-0288">FMN</keyword>
<dbReference type="PANTHER" id="PTHR45846:SF1">
    <property type="entry name" value="TRNA-DIHYDROURIDINE(47) SYNTHASE [NAD(P)(+)]-LIKE"/>
    <property type="match status" value="1"/>
</dbReference>
<gene>
    <name evidence="14" type="primary">dusB</name>
    <name evidence="14" type="ORF">AADA34_11565</name>
</gene>
<comment type="catalytic activity">
    <reaction evidence="10">
        <text>a 5,6-dihydrouridine in tRNA + NADP(+) = a uridine in tRNA + NADPH + H(+)</text>
        <dbReference type="Rhea" id="RHEA:23624"/>
        <dbReference type="Rhea" id="RHEA-COMP:13339"/>
        <dbReference type="Rhea" id="RHEA-COMP:13887"/>
        <dbReference type="ChEBI" id="CHEBI:15378"/>
        <dbReference type="ChEBI" id="CHEBI:57783"/>
        <dbReference type="ChEBI" id="CHEBI:58349"/>
        <dbReference type="ChEBI" id="CHEBI:65315"/>
        <dbReference type="ChEBI" id="CHEBI:74443"/>
    </reaction>
</comment>
<keyword evidence="15" id="KW-1185">Reference proteome</keyword>
<keyword evidence="9 12" id="KW-0560">Oxidoreductase</keyword>
<dbReference type="Gene3D" id="1.10.1200.80">
    <property type="entry name" value="Putative flavin oxidoreducatase, domain 2"/>
    <property type="match status" value="1"/>
</dbReference>
<organism evidence="14 15">
    <name type="scientific">Staphylococcus debuckii</name>
    <dbReference type="NCBI Taxonomy" id="2044912"/>
    <lineage>
        <taxon>Bacteria</taxon>
        <taxon>Bacillati</taxon>
        <taxon>Bacillota</taxon>
        <taxon>Bacilli</taxon>
        <taxon>Bacillales</taxon>
        <taxon>Staphylococcaceae</taxon>
        <taxon>Staphylococcus</taxon>
    </lineage>
</organism>